<dbReference type="AlphaFoldDB" id="A0AAE3GH65"/>
<evidence type="ECO:0000256" key="1">
    <source>
        <dbReference type="SAM" id="Coils"/>
    </source>
</evidence>
<proteinExistence type="predicted"/>
<gene>
    <name evidence="2" type="ORF">LX83_004162</name>
</gene>
<sequence length="317" mass="35138">MTDDDPRAALRAAAAGPDDAATALLALRHALAWAARALATDRPHAATDPAAVELVIAVDDALTEVDELVRQVPDVAEAGVAGTPVTEYLNQQAEALAELADRVAVTRREHEALFAVEAELRACGAEHDEIQRHVAELHRLERLARDLPAIRDQRDSLARRLATMRSPVAEAEDALAATAHEVLVLREELLANLDTRTQELLRQVRDVEARWADQRRRLAEDESRLRDKVAEYEKLRTERDGLLRAAAAHAEIDRDLVDRLAAVREGGPLDKVRAMLSDVRTTLDTVDSALADALARHDRFAEEHRRVLPWRDESTVD</sequence>
<dbReference type="RefSeq" id="WP_253774002.1">
    <property type="nucleotide sequence ID" value="NZ_JAMTCK010000009.1"/>
</dbReference>
<keyword evidence="3" id="KW-1185">Reference proteome</keyword>
<protein>
    <submittedName>
        <fullName evidence="2">Uncharacterized protein</fullName>
    </submittedName>
</protein>
<evidence type="ECO:0000313" key="3">
    <source>
        <dbReference type="Proteomes" id="UP001206128"/>
    </source>
</evidence>
<feature type="coiled-coil region" evidence="1">
    <location>
        <begin position="140"/>
        <end position="238"/>
    </location>
</feature>
<comment type="caution">
    <text evidence="2">The sequence shown here is derived from an EMBL/GenBank/DDBJ whole genome shotgun (WGS) entry which is preliminary data.</text>
</comment>
<name>A0AAE3GH65_9PSEU</name>
<keyword evidence="1" id="KW-0175">Coiled coil</keyword>
<organism evidence="2 3">
    <name type="scientific">Goodfellowiella coeruleoviolacea</name>
    <dbReference type="NCBI Taxonomy" id="334858"/>
    <lineage>
        <taxon>Bacteria</taxon>
        <taxon>Bacillati</taxon>
        <taxon>Actinomycetota</taxon>
        <taxon>Actinomycetes</taxon>
        <taxon>Pseudonocardiales</taxon>
        <taxon>Pseudonocardiaceae</taxon>
        <taxon>Goodfellowiella</taxon>
    </lineage>
</organism>
<reference evidence="2" key="1">
    <citation type="submission" date="2022-06" db="EMBL/GenBank/DDBJ databases">
        <title>Genomic Encyclopedia of Archaeal and Bacterial Type Strains, Phase II (KMG-II): from individual species to whole genera.</title>
        <authorList>
            <person name="Goeker M."/>
        </authorList>
    </citation>
    <scope>NUCLEOTIDE SEQUENCE</scope>
    <source>
        <strain evidence="2">DSM 43935</strain>
    </source>
</reference>
<dbReference type="EMBL" id="JAMTCK010000009">
    <property type="protein sequence ID" value="MCP2167289.1"/>
    <property type="molecule type" value="Genomic_DNA"/>
</dbReference>
<evidence type="ECO:0000313" key="2">
    <source>
        <dbReference type="EMBL" id="MCP2167289.1"/>
    </source>
</evidence>
<accession>A0AAE3GH65</accession>
<dbReference type="Proteomes" id="UP001206128">
    <property type="component" value="Unassembled WGS sequence"/>
</dbReference>